<evidence type="ECO:0000256" key="8">
    <source>
        <dbReference type="SAM" id="Coils"/>
    </source>
</evidence>
<dbReference type="Pfam" id="PF01105">
    <property type="entry name" value="EMP24_GP25L"/>
    <property type="match status" value="1"/>
</dbReference>
<evidence type="ECO:0000256" key="5">
    <source>
        <dbReference type="ARBA" id="ARBA00022989"/>
    </source>
</evidence>
<keyword evidence="6 9" id="KW-0472">Membrane</keyword>
<evidence type="ECO:0000256" key="9">
    <source>
        <dbReference type="SAM" id="Phobius"/>
    </source>
</evidence>
<evidence type="ECO:0000256" key="7">
    <source>
        <dbReference type="RuleBase" id="RU003827"/>
    </source>
</evidence>
<dbReference type="PANTHER" id="PTHR22811">
    <property type="entry name" value="TRANSMEMBRANE EMP24 DOMAIN-CONTAINING PROTEIN"/>
    <property type="match status" value="1"/>
</dbReference>
<keyword evidence="8" id="KW-0175">Coiled coil</keyword>
<feature type="domain" description="GOLD" evidence="10">
    <location>
        <begin position="40"/>
        <end position="123"/>
    </location>
</feature>
<comment type="caution">
    <text evidence="11">The sequence shown here is derived from an EMBL/GenBank/DDBJ whole genome shotgun (WGS) entry which is preliminary data.</text>
</comment>
<organism evidence="11 12">
    <name type="scientific">Ananas comosus</name>
    <name type="common">Pineapple</name>
    <name type="synonym">Ananas ananas</name>
    <dbReference type="NCBI Taxonomy" id="4615"/>
    <lineage>
        <taxon>Eukaryota</taxon>
        <taxon>Viridiplantae</taxon>
        <taxon>Streptophyta</taxon>
        <taxon>Embryophyta</taxon>
        <taxon>Tracheophyta</taxon>
        <taxon>Spermatophyta</taxon>
        <taxon>Magnoliopsida</taxon>
        <taxon>Liliopsida</taxon>
        <taxon>Poales</taxon>
        <taxon>Bromeliaceae</taxon>
        <taxon>Bromelioideae</taxon>
        <taxon>Ananas</taxon>
    </lineage>
</organism>
<keyword evidence="5 9" id="KW-1133">Transmembrane helix</keyword>
<dbReference type="STRING" id="4615.A0A199V7I9"/>
<evidence type="ECO:0000259" key="10">
    <source>
        <dbReference type="PROSITE" id="PS50866"/>
    </source>
</evidence>
<comment type="similarity">
    <text evidence="2 7">Belongs to the EMP24/GP25L family.</text>
</comment>
<sequence length="215" mass="23820">MDSIVLLLRLRKLLVVVVVVVVVVLEGSSALVVEVPSGRAKCLTEELRRGALSVGRYRVARNSPANLTVSARVSDPSGETLHHAESVERGEFSFEAESGGKHTACFWSPRFEMSASVAVDVDWTAGIRARDWPSLAKKGDLDAMEAELKKLEDSVKLVHDELMFLRQREAESQRLNEGTAERMLSFGMLSIAICLGVAGLQLWHLKTFFERKKIL</sequence>
<evidence type="ECO:0000256" key="2">
    <source>
        <dbReference type="ARBA" id="ARBA00007104"/>
    </source>
</evidence>
<evidence type="ECO:0000256" key="1">
    <source>
        <dbReference type="ARBA" id="ARBA00004479"/>
    </source>
</evidence>
<feature type="transmembrane region" description="Helical" evidence="9">
    <location>
        <begin position="183"/>
        <end position="203"/>
    </location>
</feature>
<evidence type="ECO:0000256" key="4">
    <source>
        <dbReference type="ARBA" id="ARBA00022729"/>
    </source>
</evidence>
<dbReference type="AlphaFoldDB" id="A0A199V7I9"/>
<dbReference type="SMART" id="SM01190">
    <property type="entry name" value="EMP24_GP25L"/>
    <property type="match status" value="1"/>
</dbReference>
<dbReference type="InterPro" id="IPR015720">
    <property type="entry name" value="Emp24-like"/>
</dbReference>
<evidence type="ECO:0000313" key="11">
    <source>
        <dbReference type="EMBL" id="OAY73044.1"/>
    </source>
</evidence>
<dbReference type="EMBL" id="LSRQ01002888">
    <property type="protein sequence ID" value="OAY73044.1"/>
    <property type="molecule type" value="Genomic_DNA"/>
</dbReference>
<feature type="coiled-coil region" evidence="8">
    <location>
        <begin position="141"/>
        <end position="168"/>
    </location>
</feature>
<dbReference type="GO" id="GO:0016020">
    <property type="term" value="C:membrane"/>
    <property type="evidence" value="ECO:0007669"/>
    <property type="project" value="UniProtKB-SubCell"/>
</dbReference>
<dbReference type="Proteomes" id="UP000092600">
    <property type="component" value="Unassembled WGS sequence"/>
</dbReference>
<dbReference type="InterPro" id="IPR009038">
    <property type="entry name" value="GOLD_dom"/>
</dbReference>
<accession>A0A199V7I9</accession>
<comment type="subcellular location">
    <subcellularLocation>
        <location evidence="1 7">Membrane</location>
        <topology evidence="1 7">Single-pass type I membrane protein</topology>
    </subcellularLocation>
</comment>
<evidence type="ECO:0000256" key="3">
    <source>
        <dbReference type="ARBA" id="ARBA00022692"/>
    </source>
</evidence>
<evidence type="ECO:0000313" key="12">
    <source>
        <dbReference type="Proteomes" id="UP000092600"/>
    </source>
</evidence>
<dbReference type="PROSITE" id="PS50866">
    <property type="entry name" value="GOLD"/>
    <property type="match status" value="1"/>
</dbReference>
<protein>
    <submittedName>
        <fullName evidence="11">Transmembrane emp24 domain-containing protein p24delta9</fullName>
    </submittedName>
</protein>
<evidence type="ECO:0000256" key="6">
    <source>
        <dbReference type="ARBA" id="ARBA00023136"/>
    </source>
</evidence>
<keyword evidence="3 7" id="KW-0812">Transmembrane</keyword>
<gene>
    <name evidence="11" type="ORF">ACMD2_02621</name>
</gene>
<keyword evidence="4" id="KW-0732">Signal</keyword>
<name>A0A199V7I9_ANACO</name>
<reference evidence="11 12" key="1">
    <citation type="journal article" date="2016" name="DNA Res.">
        <title>The draft genome of MD-2 pineapple using hybrid error correction of long reads.</title>
        <authorList>
            <person name="Redwan R.M."/>
            <person name="Saidin A."/>
            <person name="Kumar S.V."/>
        </authorList>
    </citation>
    <scope>NUCLEOTIDE SEQUENCE [LARGE SCALE GENOMIC DNA]</scope>
    <source>
        <strain evidence="12">cv. MD2</strain>
        <tissue evidence="11">Leaf</tissue>
    </source>
</reference>
<proteinExistence type="inferred from homology"/>